<feature type="region of interest" description="Disordered" evidence="1">
    <location>
        <begin position="260"/>
        <end position="293"/>
    </location>
</feature>
<evidence type="ECO:0000313" key="2">
    <source>
        <dbReference type="EMBL" id="RLN29990.1"/>
    </source>
</evidence>
<feature type="compositionally biased region" description="Polar residues" evidence="1">
    <location>
        <begin position="284"/>
        <end position="293"/>
    </location>
</feature>
<protein>
    <submittedName>
        <fullName evidence="2">Uncharacterized protein</fullName>
    </submittedName>
</protein>
<dbReference type="Pfam" id="PF15697">
    <property type="entry name" value="DUF4666"/>
    <property type="match status" value="1"/>
</dbReference>
<reference evidence="3" key="1">
    <citation type="journal article" date="2019" name="Nat. Commun.">
        <title>The genome of broomcorn millet.</title>
        <authorList>
            <person name="Zou C."/>
            <person name="Miki D."/>
            <person name="Li D."/>
            <person name="Tang Q."/>
            <person name="Xiao L."/>
            <person name="Rajput S."/>
            <person name="Deng P."/>
            <person name="Jia W."/>
            <person name="Huang R."/>
            <person name="Zhang M."/>
            <person name="Sun Y."/>
            <person name="Hu J."/>
            <person name="Fu X."/>
            <person name="Schnable P.S."/>
            <person name="Li F."/>
            <person name="Zhang H."/>
            <person name="Feng B."/>
            <person name="Zhu X."/>
            <person name="Liu R."/>
            <person name="Schnable J.C."/>
            <person name="Zhu J.-K."/>
            <person name="Zhang H."/>
        </authorList>
    </citation>
    <scope>NUCLEOTIDE SEQUENCE [LARGE SCALE GENOMIC DNA]</scope>
</reference>
<evidence type="ECO:0000256" key="1">
    <source>
        <dbReference type="SAM" id="MobiDB-lite"/>
    </source>
</evidence>
<dbReference type="AlphaFoldDB" id="A0A3L6SZS4"/>
<dbReference type="InterPro" id="IPR031421">
    <property type="entry name" value="DUF4666"/>
</dbReference>
<dbReference type="Proteomes" id="UP000275267">
    <property type="component" value="Unassembled WGS sequence"/>
</dbReference>
<accession>A0A3L6SZS4</accession>
<comment type="caution">
    <text evidence="2">The sequence shown here is derived from an EMBL/GenBank/DDBJ whole genome shotgun (WGS) entry which is preliminary data.</text>
</comment>
<organism evidence="2 3">
    <name type="scientific">Panicum miliaceum</name>
    <name type="common">Proso millet</name>
    <name type="synonym">Broomcorn millet</name>
    <dbReference type="NCBI Taxonomy" id="4540"/>
    <lineage>
        <taxon>Eukaryota</taxon>
        <taxon>Viridiplantae</taxon>
        <taxon>Streptophyta</taxon>
        <taxon>Embryophyta</taxon>
        <taxon>Tracheophyta</taxon>
        <taxon>Spermatophyta</taxon>
        <taxon>Magnoliopsida</taxon>
        <taxon>Liliopsida</taxon>
        <taxon>Poales</taxon>
        <taxon>Poaceae</taxon>
        <taxon>PACMAD clade</taxon>
        <taxon>Panicoideae</taxon>
        <taxon>Panicodae</taxon>
        <taxon>Paniceae</taxon>
        <taxon>Panicinae</taxon>
        <taxon>Panicum</taxon>
        <taxon>Panicum sect. Panicum</taxon>
    </lineage>
</organism>
<name>A0A3L6SZS4_PANMI</name>
<proteinExistence type="predicted"/>
<sequence>MAAAEGLKHGMQSLLGDKHNDLHQGAVDYINKASLLADHLGVDGSPPHIAAGNGAWSATCESLIPIEQASDAATTEAAELQEPPAKLGAVGRDLVPGLADSTPSPTAAGLGTMGHMLRFGQISTPPPVELGALGLDLGPSAAHLAASMTPAGLGSLGHMLEPGLASSPQPDGLNQSAAGRELTAHARGGPEIASDGGVVGRACQADRGEAGAPAAARQQQRSGSGGHGGYRARHVQTALDPPSPHVAACGICGIFGNDKQLPPARGAGRLTQQRSRTCPPKHQLQGTASAALF</sequence>
<gene>
    <name evidence="2" type="ORF">C2845_PM05G19890</name>
</gene>
<keyword evidence="3" id="KW-1185">Reference proteome</keyword>
<dbReference type="EMBL" id="PQIB02000003">
    <property type="protein sequence ID" value="RLN29990.1"/>
    <property type="molecule type" value="Genomic_DNA"/>
</dbReference>
<feature type="region of interest" description="Disordered" evidence="1">
    <location>
        <begin position="209"/>
        <end position="232"/>
    </location>
</feature>
<evidence type="ECO:0000313" key="3">
    <source>
        <dbReference type="Proteomes" id="UP000275267"/>
    </source>
</evidence>
<feature type="compositionally biased region" description="Low complexity" evidence="1">
    <location>
        <begin position="210"/>
        <end position="222"/>
    </location>
</feature>